<evidence type="ECO:0000313" key="2">
    <source>
        <dbReference type="Proteomes" id="UP001497680"/>
    </source>
</evidence>
<dbReference type="Proteomes" id="UP001497680">
    <property type="component" value="Unassembled WGS sequence"/>
</dbReference>
<keyword evidence="2" id="KW-1185">Reference proteome</keyword>
<gene>
    <name evidence="1" type="ORF">F4821DRAFT_233619</name>
</gene>
<accession>A0ACC0D720</accession>
<organism evidence="1 2">
    <name type="scientific">Hypoxylon rubiginosum</name>
    <dbReference type="NCBI Taxonomy" id="110542"/>
    <lineage>
        <taxon>Eukaryota</taxon>
        <taxon>Fungi</taxon>
        <taxon>Dikarya</taxon>
        <taxon>Ascomycota</taxon>
        <taxon>Pezizomycotina</taxon>
        <taxon>Sordariomycetes</taxon>
        <taxon>Xylariomycetidae</taxon>
        <taxon>Xylariales</taxon>
        <taxon>Hypoxylaceae</taxon>
        <taxon>Hypoxylon</taxon>
    </lineage>
</organism>
<proteinExistence type="predicted"/>
<keyword evidence="1" id="KW-0378">Hydrolase</keyword>
<name>A0ACC0D720_9PEZI</name>
<evidence type="ECO:0000313" key="1">
    <source>
        <dbReference type="EMBL" id="KAI6088394.1"/>
    </source>
</evidence>
<reference evidence="1 2" key="1">
    <citation type="journal article" date="2022" name="New Phytol.">
        <title>Ecological generalism drives hyperdiversity of secondary metabolite gene clusters in xylarialean endophytes.</title>
        <authorList>
            <person name="Franco M.E.E."/>
            <person name="Wisecaver J.H."/>
            <person name="Arnold A.E."/>
            <person name="Ju Y.M."/>
            <person name="Slot J.C."/>
            <person name="Ahrendt S."/>
            <person name="Moore L.P."/>
            <person name="Eastman K.E."/>
            <person name="Scott K."/>
            <person name="Konkel Z."/>
            <person name="Mondo S.J."/>
            <person name="Kuo A."/>
            <person name="Hayes R.D."/>
            <person name="Haridas S."/>
            <person name="Andreopoulos B."/>
            <person name="Riley R."/>
            <person name="LaButti K."/>
            <person name="Pangilinan J."/>
            <person name="Lipzen A."/>
            <person name="Amirebrahimi M."/>
            <person name="Yan J."/>
            <person name="Adam C."/>
            <person name="Keymanesh K."/>
            <person name="Ng V."/>
            <person name="Louie K."/>
            <person name="Northen T."/>
            <person name="Drula E."/>
            <person name="Henrissat B."/>
            <person name="Hsieh H.M."/>
            <person name="Youens-Clark K."/>
            <person name="Lutzoni F."/>
            <person name="Miadlikowska J."/>
            <person name="Eastwood D.C."/>
            <person name="Hamelin R.C."/>
            <person name="Grigoriev I.V."/>
            <person name="U'Ren J.M."/>
        </authorList>
    </citation>
    <scope>NUCLEOTIDE SEQUENCE [LARGE SCALE GENOMIC DNA]</scope>
    <source>
        <strain evidence="1 2">ER1909</strain>
    </source>
</reference>
<dbReference type="EMBL" id="MU394301">
    <property type="protein sequence ID" value="KAI6088394.1"/>
    <property type="molecule type" value="Genomic_DNA"/>
</dbReference>
<comment type="caution">
    <text evidence="1">The sequence shown here is derived from an EMBL/GenBank/DDBJ whole genome shotgun (WGS) entry which is preliminary data.</text>
</comment>
<protein>
    <submittedName>
        <fullName evidence="1">P-loop containing nucleoside triphosphate hydrolase protein</fullName>
    </submittedName>
</protein>
<sequence length="258" mass="28243">MFERFATAIIRYFSRIGSLASLLNFFTTRHDLLLESTAHGTTKSTSAKPLFIFILGAPGVGKGTISAFLKTAVPGLTHLSYGDLTRYYNKIPGSWVSSFPRRRGTNNPLLPARDAAAMLRATIDTGVRKHGQRIWLLDGFPRTAEHVAEMVAQLPPPDCTLYLFCLPEVSMQRIAGRAATSGRPDDANAARVEERVARINAESGAMLEALEAAGMHIATVDANRDLETVKEEVLGHVQVGYFNINGLIQVRDLKIASY</sequence>